<dbReference type="InterPro" id="IPR012951">
    <property type="entry name" value="BBE"/>
</dbReference>
<keyword evidence="5" id="KW-0560">Oxidoreductase</keyword>
<protein>
    <recommendedName>
        <fullName evidence="7">FAD-binding PCMH-type domain-containing protein</fullName>
    </recommendedName>
</protein>
<dbReference type="OrthoDB" id="9983560at2759"/>
<reference evidence="8" key="1">
    <citation type="journal article" date="2020" name="BMC Genomics">
        <title>Correction to: Identification and distribution of gene clusters required for synthesis of sphingolipid metabolism inhibitors in diverse species of the filamentous fungus Fusarium.</title>
        <authorList>
            <person name="Kim H.S."/>
            <person name="Lohmar J.M."/>
            <person name="Busman M."/>
            <person name="Brown D.W."/>
            <person name="Naumann T.A."/>
            <person name="Divon H.H."/>
            <person name="Lysoe E."/>
            <person name="Uhlig S."/>
            <person name="Proctor R.H."/>
        </authorList>
    </citation>
    <scope>NUCLEOTIDE SEQUENCE</scope>
    <source>
        <strain evidence="8">NRRL 22465</strain>
    </source>
</reference>
<evidence type="ECO:0000313" key="8">
    <source>
        <dbReference type="EMBL" id="KAF4974843.1"/>
    </source>
</evidence>
<dbReference type="Pfam" id="PF01565">
    <property type="entry name" value="FAD_binding_4"/>
    <property type="match status" value="1"/>
</dbReference>
<dbReference type="PANTHER" id="PTHR42973">
    <property type="entry name" value="BINDING OXIDOREDUCTASE, PUTATIVE (AFU_ORTHOLOGUE AFUA_1G17690)-RELATED"/>
    <property type="match status" value="1"/>
</dbReference>
<feature type="chain" id="PRO_5034559161" description="FAD-binding PCMH-type domain-containing protein" evidence="6">
    <location>
        <begin position="24"/>
        <end position="663"/>
    </location>
</feature>
<dbReference type="PROSITE" id="PS51387">
    <property type="entry name" value="FAD_PCMH"/>
    <property type="match status" value="1"/>
</dbReference>
<dbReference type="InterPro" id="IPR016166">
    <property type="entry name" value="FAD-bd_PCMH"/>
</dbReference>
<dbReference type="GO" id="GO:0071949">
    <property type="term" value="F:FAD binding"/>
    <property type="evidence" value="ECO:0007669"/>
    <property type="project" value="InterPro"/>
</dbReference>
<feature type="signal peptide" evidence="6">
    <location>
        <begin position="1"/>
        <end position="23"/>
    </location>
</feature>
<organism evidence="8 9">
    <name type="scientific">Fusarium zealandicum</name>
    <dbReference type="NCBI Taxonomy" id="1053134"/>
    <lineage>
        <taxon>Eukaryota</taxon>
        <taxon>Fungi</taxon>
        <taxon>Dikarya</taxon>
        <taxon>Ascomycota</taxon>
        <taxon>Pezizomycotina</taxon>
        <taxon>Sordariomycetes</taxon>
        <taxon>Hypocreomycetidae</taxon>
        <taxon>Hypocreales</taxon>
        <taxon>Nectriaceae</taxon>
        <taxon>Fusarium</taxon>
        <taxon>Fusarium staphyleae species complex</taxon>
    </lineage>
</organism>
<evidence type="ECO:0000256" key="6">
    <source>
        <dbReference type="SAM" id="SignalP"/>
    </source>
</evidence>
<dbReference type="EMBL" id="JABEYC010000700">
    <property type="protein sequence ID" value="KAF4974843.1"/>
    <property type="molecule type" value="Genomic_DNA"/>
</dbReference>
<dbReference type="Proteomes" id="UP000635477">
    <property type="component" value="Unassembled WGS sequence"/>
</dbReference>
<dbReference type="InterPro" id="IPR050416">
    <property type="entry name" value="FAD-linked_Oxidoreductase"/>
</dbReference>
<dbReference type="SUPFAM" id="SSF56176">
    <property type="entry name" value="FAD-binding/transporter-associated domain-like"/>
    <property type="match status" value="1"/>
</dbReference>
<dbReference type="InterPro" id="IPR016169">
    <property type="entry name" value="FAD-bd_PCMH_sub2"/>
</dbReference>
<evidence type="ECO:0000256" key="2">
    <source>
        <dbReference type="ARBA" id="ARBA00005466"/>
    </source>
</evidence>
<comment type="cofactor">
    <cofactor evidence="1">
        <name>FAD</name>
        <dbReference type="ChEBI" id="CHEBI:57692"/>
    </cofactor>
</comment>
<comment type="caution">
    <text evidence="8">The sequence shown here is derived from an EMBL/GenBank/DDBJ whole genome shotgun (WGS) entry which is preliminary data.</text>
</comment>
<dbReference type="PANTHER" id="PTHR42973:SF39">
    <property type="entry name" value="FAD-BINDING PCMH-TYPE DOMAIN-CONTAINING PROTEIN"/>
    <property type="match status" value="1"/>
</dbReference>
<proteinExistence type="inferred from homology"/>
<dbReference type="Pfam" id="PF08031">
    <property type="entry name" value="BBE"/>
    <property type="match status" value="1"/>
</dbReference>
<keyword evidence="4" id="KW-0274">FAD</keyword>
<feature type="domain" description="FAD-binding PCMH-type" evidence="7">
    <location>
        <begin position="195"/>
        <end position="375"/>
    </location>
</feature>
<dbReference type="InterPro" id="IPR006094">
    <property type="entry name" value="Oxid_FAD_bind_N"/>
</dbReference>
<keyword evidence="6" id="KW-0732">Signal</keyword>
<dbReference type="Gene3D" id="3.30.465.10">
    <property type="match status" value="2"/>
</dbReference>
<evidence type="ECO:0000313" key="9">
    <source>
        <dbReference type="Proteomes" id="UP000635477"/>
    </source>
</evidence>
<evidence type="ECO:0000256" key="3">
    <source>
        <dbReference type="ARBA" id="ARBA00022630"/>
    </source>
</evidence>
<dbReference type="GO" id="GO:0016491">
    <property type="term" value="F:oxidoreductase activity"/>
    <property type="evidence" value="ECO:0007669"/>
    <property type="project" value="UniProtKB-KW"/>
</dbReference>
<evidence type="ECO:0000259" key="7">
    <source>
        <dbReference type="PROSITE" id="PS51387"/>
    </source>
</evidence>
<name>A0A8H4UE98_9HYPO</name>
<dbReference type="AlphaFoldDB" id="A0A8H4UE98"/>
<keyword evidence="3" id="KW-0285">Flavoprotein</keyword>
<sequence>MQGSYLSWLLAAALPLVPTGTLAQTINVDGKTVPNLKPGAAADESNVSPAWDVRVAASSRYSFVESTPQLTDGILFNLTALELSEVDLFYFQDTKSNEKRSAAKCKTFPGDALFPGKLIWKVFDLLTGGALIKTVPLGAACYHGEHYDEAKCQFLLDNWSNSTTHINDPTSVMSPLFEGSTCEPSAAAQGGKCTIGGFPLYSVKATNVAQIQLAVNFARNLNLRLVVHNTGHDFLGKNTGAGALSIWTRNLKDVKFTKNYRGAGSYKGPAFKLGAGIQVKDLYEAADREGYTAVGGECRDVGVTGGYTPGGGHSPISPIAGLGADQVLSVDIVTPDGRFVTADENQNKDLFWAIRGGGPATWGVVVSMTVKVYPKMSFSGMTWSLTTKDAGISEAALWKALAVYWRRFPEYSEKNSYGYSFLFPIGDGNFLWTMNPWMVPGMPLADFKKMVAPLLAEWKALGVDPKPTFFEHDRFLPAWRTHFPAESVGNPHVRTGSRLIPRKNWEDPKLLNKTIETLTGIGSEGAILIIYNINAAAPKGTPANSANPAWRDADMFVITGLSWAADASPKVVADTNNKITHDIMERLKAVTPGGGGYGNEGDVMDPDFGQSFFGSNYPALYKLKQQIDPHGVFYAPTAVGSEDWYITGQESYVTKQTGRLCRK</sequence>
<evidence type="ECO:0000256" key="4">
    <source>
        <dbReference type="ARBA" id="ARBA00022827"/>
    </source>
</evidence>
<comment type="similarity">
    <text evidence="2">Belongs to the oxygen-dependent FAD-linked oxidoreductase family.</text>
</comment>
<evidence type="ECO:0000256" key="5">
    <source>
        <dbReference type="ARBA" id="ARBA00023002"/>
    </source>
</evidence>
<keyword evidence="9" id="KW-1185">Reference proteome</keyword>
<accession>A0A8H4UE98</accession>
<gene>
    <name evidence="8" type="ORF">FZEAL_8304</name>
</gene>
<evidence type="ECO:0000256" key="1">
    <source>
        <dbReference type="ARBA" id="ARBA00001974"/>
    </source>
</evidence>
<reference evidence="8" key="2">
    <citation type="submission" date="2020-05" db="EMBL/GenBank/DDBJ databases">
        <authorList>
            <person name="Kim H.-S."/>
            <person name="Proctor R.H."/>
            <person name="Brown D.W."/>
        </authorList>
    </citation>
    <scope>NUCLEOTIDE SEQUENCE</scope>
    <source>
        <strain evidence="8">NRRL 22465</strain>
    </source>
</reference>
<dbReference type="InterPro" id="IPR036318">
    <property type="entry name" value="FAD-bd_PCMH-like_sf"/>
</dbReference>